<feature type="transmembrane region" description="Helical" evidence="6">
    <location>
        <begin position="176"/>
        <end position="195"/>
    </location>
</feature>
<comment type="subcellular location">
    <subcellularLocation>
        <location evidence="1">Cell membrane</location>
        <topology evidence="1">Multi-pass membrane protein</topology>
    </subcellularLocation>
</comment>
<dbReference type="Proteomes" id="UP000371041">
    <property type="component" value="Chromosome"/>
</dbReference>
<feature type="transmembrane region" description="Helical" evidence="6">
    <location>
        <begin position="495"/>
        <end position="515"/>
    </location>
</feature>
<dbReference type="InterPro" id="IPR008457">
    <property type="entry name" value="Cu-R_CopD_dom"/>
</dbReference>
<evidence type="ECO:0000313" key="8">
    <source>
        <dbReference type="EMBL" id="QGK69163.1"/>
    </source>
</evidence>
<dbReference type="EMBL" id="CP045929">
    <property type="protein sequence ID" value="QGK69163.1"/>
    <property type="molecule type" value="Genomic_DNA"/>
</dbReference>
<feature type="transmembrane region" description="Helical" evidence="6">
    <location>
        <begin position="446"/>
        <end position="466"/>
    </location>
</feature>
<feature type="transmembrane region" description="Helical" evidence="6">
    <location>
        <begin position="215"/>
        <end position="235"/>
    </location>
</feature>
<keyword evidence="4 6" id="KW-1133">Transmembrane helix</keyword>
<proteinExistence type="predicted"/>
<reference evidence="9" key="1">
    <citation type="submission" date="2019-11" db="EMBL/GenBank/DDBJ databases">
        <title>The complete genome sequence of Saccharopolyspora sp. E2A.</title>
        <authorList>
            <person name="Zhang G."/>
        </authorList>
    </citation>
    <scope>NUCLEOTIDE SEQUENCE [LARGE SCALE GENOMIC DNA]</scope>
    <source>
        <strain evidence="9">E2A</strain>
    </source>
</reference>
<feature type="domain" description="Copper resistance protein D" evidence="7">
    <location>
        <begin position="244"/>
        <end position="339"/>
    </location>
</feature>
<evidence type="ECO:0000256" key="2">
    <source>
        <dbReference type="ARBA" id="ARBA00022475"/>
    </source>
</evidence>
<dbReference type="PANTHER" id="PTHR34820">
    <property type="entry name" value="INNER MEMBRANE PROTEIN YEBZ"/>
    <property type="match status" value="1"/>
</dbReference>
<accession>A0A5Q3Q4A9</accession>
<sequence length="676" mass="71045">MASESAGETITRRHRSGSNTVGVLVVTAVLLAAFVAVALTALSASDVYSLYGLPDPGTFTKYGLSVARLLTEAGAVVSIGSLLLAAFGIPAQRSGALAADGYAAVRTAGWAALVWAVAAASLAPFTAADASGRPVTEVLSAEVFFGLFGAIAEVQSWTLTALVAALVFVGCRLVLSWGWTVTLFALALGGLMPMIASGHSASGGAHDLATNSLLIHLYSATLWVGGLVALLAHAARGGAHLGLVARRYSAVALVCWGALALSGILNALVRVPLTQVFTTTYGALVLVKTAAVVVLGVFGYLQRQRAVRRIADGGARSLMQLGAVELLTMFATFGVAVALSRTPPPAELGPPPGRTELLIGYPVEFAPTAARLLFDFRFDLIFGTLALVLAGLYLAGVRRLSQRGDQWPVGRTLAWLCGCATIFFATSMGVGVYAPAMFSVHMGQHMLLSMLAPVLLVLGGPTSLALRALPASGKDAPDGAREWLVAFLHSPVTRFLTNPFVALALFVGSFYALYFSGLFDAALPQHWAHLAMNAHFLLVGYVFYWPVIGVDPAPRPLQPLAKVGLVFVSMPFHAFFGIALMMSNTVIGQNFYQSLALPFMTDLLADQRLGGGLAWASGEVPLVVVMLALLIQWSRADARQARRIDRKADADGDADLSAYNAMLQQLADKDSGRSSS</sequence>
<protein>
    <submittedName>
        <fullName evidence="8">Copper resistance protein CopD</fullName>
    </submittedName>
</protein>
<feature type="transmembrane region" description="Helical" evidence="6">
    <location>
        <begin position="560"/>
        <end position="582"/>
    </location>
</feature>
<keyword evidence="9" id="KW-1185">Reference proteome</keyword>
<evidence type="ECO:0000313" key="9">
    <source>
        <dbReference type="Proteomes" id="UP000371041"/>
    </source>
</evidence>
<keyword evidence="2" id="KW-1003">Cell membrane</keyword>
<keyword evidence="5 6" id="KW-0472">Membrane</keyword>
<dbReference type="Pfam" id="PF05425">
    <property type="entry name" value="CopD"/>
    <property type="match status" value="1"/>
</dbReference>
<dbReference type="AlphaFoldDB" id="A0A5Q3Q4A9"/>
<feature type="transmembrane region" description="Helical" evidence="6">
    <location>
        <begin position="321"/>
        <end position="340"/>
    </location>
</feature>
<dbReference type="GO" id="GO:0006825">
    <property type="term" value="P:copper ion transport"/>
    <property type="evidence" value="ECO:0007669"/>
    <property type="project" value="InterPro"/>
</dbReference>
<dbReference type="InterPro" id="IPR019108">
    <property type="entry name" value="Caa3_assmbl_CtaG-rel"/>
</dbReference>
<feature type="transmembrane region" description="Helical" evidence="6">
    <location>
        <begin position="281"/>
        <end position="301"/>
    </location>
</feature>
<feature type="transmembrane region" description="Helical" evidence="6">
    <location>
        <begin position="527"/>
        <end position="548"/>
    </location>
</feature>
<dbReference type="PANTHER" id="PTHR34820:SF4">
    <property type="entry name" value="INNER MEMBRANE PROTEIN YEBZ"/>
    <property type="match status" value="1"/>
</dbReference>
<evidence type="ECO:0000256" key="4">
    <source>
        <dbReference type="ARBA" id="ARBA00022989"/>
    </source>
</evidence>
<dbReference type="KEGG" id="sace:GIY23_06095"/>
<feature type="transmembrane region" description="Helical" evidence="6">
    <location>
        <begin position="101"/>
        <end position="123"/>
    </location>
</feature>
<feature type="transmembrane region" description="Helical" evidence="6">
    <location>
        <begin position="247"/>
        <end position="269"/>
    </location>
</feature>
<feature type="transmembrane region" description="Helical" evidence="6">
    <location>
        <begin position="380"/>
        <end position="401"/>
    </location>
</feature>
<evidence type="ECO:0000256" key="3">
    <source>
        <dbReference type="ARBA" id="ARBA00022692"/>
    </source>
</evidence>
<name>A0A5Q3Q4A9_9PSEU</name>
<evidence type="ECO:0000256" key="5">
    <source>
        <dbReference type="ARBA" id="ARBA00023136"/>
    </source>
</evidence>
<dbReference type="Pfam" id="PF09678">
    <property type="entry name" value="Caa3_CtaG"/>
    <property type="match status" value="1"/>
</dbReference>
<evidence type="ECO:0000256" key="6">
    <source>
        <dbReference type="SAM" id="Phobius"/>
    </source>
</evidence>
<feature type="transmembrane region" description="Helical" evidence="6">
    <location>
        <begin position="62"/>
        <end position="89"/>
    </location>
</feature>
<gene>
    <name evidence="8" type="ORF">GIY23_06095</name>
</gene>
<feature type="transmembrane region" description="Helical" evidence="6">
    <location>
        <begin position="613"/>
        <end position="633"/>
    </location>
</feature>
<evidence type="ECO:0000259" key="7">
    <source>
        <dbReference type="Pfam" id="PF05425"/>
    </source>
</evidence>
<dbReference type="GO" id="GO:0005886">
    <property type="term" value="C:plasma membrane"/>
    <property type="evidence" value="ECO:0007669"/>
    <property type="project" value="UniProtKB-SubCell"/>
</dbReference>
<feature type="transmembrane region" description="Helical" evidence="6">
    <location>
        <begin position="143"/>
        <end position="169"/>
    </location>
</feature>
<keyword evidence="3 6" id="KW-0812">Transmembrane</keyword>
<evidence type="ECO:0000256" key="1">
    <source>
        <dbReference type="ARBA" id="ARBA00004651"/>
    </source>
</evidence>
<organism evidence="8 9">
    <name type="scientific">Allosaccharopolyspora coralli</name>
    <dbReference type="NCBI Taxonomy" id="2665642"/>
    <lineage>
        <taxon>Bacteria</taxon>
        <taxon>Bacillati</taxon>
        <taxon>Actinomycetota</taxon>
        <taxon>Actinomycetes</taxon>
        <taxon>Pseudonocardiales</taxon>
        <taxon>Pseudonocardiaceae</taxon>
        <taxon>Allosaccharopolyspora</taxon>
    </lineage>
</organism>
<feature type="transmembrane region" description="Helical" evidence="6">
    <location>
        <begin position="21"/>
        <end position="42"/>
    </location>
</feature>
<feature type="transmembrane region" description="Helical" evidence="6">
    <location>
        <begin position="413"/>
        <end position="434"/>
    </location>
</feature>
<dbReference type="InterPro" id="IPR032694">
    <property type="entry name" value="CopC/D"/>
</dbReference>